<keyword evidence="3" id="KW-1003">Cell membrane</keyword>
<feature type="transmembrane region" description="Helical" evidence="7">
    <location>
        <begin position="266"/>
        <end position="287"/>
    </location>
</feature>
<keyword evidence="4 7" id="KW-0812">Transmembrane</keyword>
<reference evidence="9 11" key="2">
    <citation type="submission" date="2023-03" db="EMBL/GenBank/DDBJ databases">
        <title>Bacillus Genome Sequencing.</title>
        <authorList>
            <person name="Dunlap C."/>
        </authorList>
    </citation>
    <scope>NUCLEOTIDE SEQUENCE [LARGE SCALE GENOMIC DNA]</scope>
    <source>
        <strain evidence="9 11">NRS-38</strain>
    </source>
</reference>
<comment type="subcellular location">
    <subcellularLocation>
        <location evidence="1">Cell membrane</location>
        <topology evidence="1">Multi-pass membrane protein</topology>
    </subcellularLocation>
</comment>
<dbReference type="PANTHER" id="PTHR34184">
    <property type="entry name" value="UPF0718 PROTEIN YCGR"/>
    <property type="match status" value="1"/>
</dbReference>
<evidence type="ECO:0000313" key="11">
    <source>
        <dbReference type="Proteomes" id="UP001339962"/>
    </source>
</evidence>
<feature type="transmembrane region" description="Helical" evidence="7">
    <location>
        <begin position="125"/>
        <end position="148"/>
    </location>
</feature>
<evidence type="ECO:0000256" key="1">
    <source>
        <dbReference type="ARBA" id="ARBA00004651"/>
    </source>
</evidence>
<keyword evidence="6 7" id="KW-0472">Membrane</keyword>
<proteinExistence type="inferred from homology"/>
<evidence type="ECO:0000256" key="4">
    <source>
        <dbReference type="ARBA" id="ARBA00022692"/>
    </source>
</evidence>
<evidence type="ECO:0000256" key="2">
    <source>
        <dbReference type="ARBA" id="ARBA00006386"/>
    </source>
</evidence>
<feature type="transmembrane region" description="Helical" evidence="7">
    <location>
        <begin position="44"/>
        <end position="71"/>
    </location>
</feature>
<reference evidence="8 10" key="1">
    <citation type="submission" date="2023-01" db="EMBL/GenBank/DDBJ databases">
        <title>Genome-based reclassification of Anoxybacillus geothermalis as a later heterotypic synonym of Anoxybacillus rupiensis.</title>
        <authorList>
            <person name="Inan Bektas K."/>
            <person name="Canakci S."/>
            <person name="Belduz A.A."/>
            <person name="Guler H.H."/>
        </authorList>
    </citation>
    <scope>NUCLEOTIDE SEQUENCE [LARGE SCALE GENOMIC DNA]</scope>
    <source>
        <strain evidence="8 10">DSM 17127</strain>
    </source>
</reference>
<evidence type="ECO:0000256" key="6">
    <source>
        <dbReference type="ARBA" id="ARBA00023136"/>
    </source>
</evidence>
<accession>A0ABD5IWZ3</accession>
<feature type="transmembrane region" description="Helical" evidence="7">
    <location>
        <begin position="91"/>
        <end position="113"/>
    </location>
</feature>
<keyword evidence="5 7" id="KW-1133">Transmembrane helix</keyword>
<dbReference type="EMBL" id="JAQOTG010000007">
    <property type="protein sequence ID" value="MDE8564110.1"/>
    <property type="molecule type" value="Genomic_DNA"/>
</dbReference>
<dbReference type="Proteomes" id="UP001213979">
    <property type="component" value="Unassembled WGS sequence"/>
</dbReference>
<evidence type="ECO:0000256" key="3">
    <source>
        <dbReference type="ARBA" id="ARBA00022475"/>
    </source>
</evidence>
<name>A0ABD5IWZ3_9BACL</name>
<gene>
    <name evidence="9" type="ORF">P9850_10435</name>
    <name evidence="8" type="ORF">PNH38_09440</name>
</gene>
<sequence>MNVKKEMSHTINDGLAFVLLLLFLYLFFFYGMGNMNFTLPKEWAIVHTMFLSIVLEAIPFILVGVFVSALIQTFISEDTLRRWLPKNPYVAIVSAAFFGIIFPVCECAIIPIVRRLIKKGMPPAVGMTFLMSAPIINPIVFLSTYYAFQQKSEIAFARVGLAFCVSVLVGLLLYRFFQHKTPLKPTASSSHEHIHSTNKWKETLHHASEEFFDTGKYLIIGAFLASLLQTFLNRNELLQIGANELISPVVMMGFAYLLSLCSEADAFVAASFSHTFSTGAILAFLIYGAMLDLKNTLLLLAYFRTRFVIAFILVLTCVVYLVVWLYQTIFIHG</sequence>
<dbReference type="GO" id="GO:0005886">
    <property type="term" value="C:plasma membrane"/>
    <property type="evidence" value="ECO:0007669"/>
    <property type="project" value="UniProtKB-SubCell"/>
</dbReference>
<dbReference type="AlphaFoldDB" id="A0ABD5IWZ3"/>
<feature type="transmembrane region" description="Helical" evidence="7">
    <location>
        <begin position="154"/>
        <end position="174"/>
    </location>
</feature>
<feature type="transmembrane region" description="Helical" evidence="7">
    <location>
        <begin position="14"/>
        <end position="32"/>
    </location>
</feature>
<dbReference type="Pfam" id="PF03773">
    <property type="entry name" value="ArsP_1"/>
    <property type="match status" value="1"/>
</dbReference>
<comment type="caution">
    <text evidence="9">The sequence shown here is derived from an EMBL/GenBank/DDBJ whole genome shotgun (WGS) entry which is preliminary data.</text>
</comment>
<evidence type="ECO:0000256" key="5">
    <source>
        <dbReference type="ARBA" id="ARBA00022989"/>
    </source>
</evidence>
<evidence type="ECO:0000313" key="10">
    <source>
        <dbReference type="Proteomes" id="UP001213979"/>
    </source>
</evidence>
<dbReference type="InterPro" id="IPR052923">
    <property type="entry name" value="UPF0718"/>
</dbReference>
<feature type="transmembrane region" description="Helical" evidence="7">
    <location>
        <begin position="307"/>
        <end position="326"/>
    </location>
</feature>
<keyword evidence="10" id="KW-1185">Reference proteome</keyword>
<dbReference type="InterPro" id="IPR005524">
    <property type="entry name" value="DUF318"/>
</dbReference>
<dbReference type="Proteomes" id="UP001339962">
    <property type="component" value="Unassembled WGS sequence"/>
</dbReference>
<evidence type="ECO:0000313" key="8">
    <source>
        <dbReference type="EMBL" id="MDE8564110.1"/>
    </source>
</evidence>
<feature type="transmembrane region" description="Helical" evidence="7">
    <location>
        <begin position="238"/>
        <end position="259"/>
    </location>
</feature>
<evidence type="ECO:0000256" key="7">
    <source>
        <dbReference type="SAM" id="Phobius"/>
    </source>
</evidence>
<protein>
    <submittedName>
        <fullName evidence="9">Permease</fullName>
    </submittedName>
</protein>
<evidence type="ECO:0000313" key="9">
    <source>
        <dbReference type="EMBL" id="MED5052270.1"/>
    </source>
</evidence>
<comment type="similarity">
    <text evidence="2">Belongs to the UPF0718 family.</text>
</comment>
<dbReference type="EMBL" id="JARTLI010000018">
    <property type="protein sequence ID" value="MED5052270.1"/>
    <property type="molecule type" value="Genomic_DNA"/>
</dbReference>
<dbReference type="RefSeq" id="WP_044743512.1">
    <property type="nucleotide sequence ID" value="NZ_JACIDF010000001.1"/>
</dbReference>
<organism evidence="9 11">
    <name type="scientific">Anoxybacteroides rupiense</name>
    <dbReference type="NCBI Taxonomy" id="311460"/>
    <lineage>
        <taxon>Bacteria</taxon>
        <taxon>Bacillati</taxon>
        <taxon>Bacillota</taxon>
        <taxon>Bacilli</taxon>
        <taxon>Bacillales</taxon>
        <taxon>Anoxybacillaceae</taxon>
        <taxon>Anoxybacteroides</taxon>
    </lineage>
</organism>
<dbReference type="PANTHER" id="PTHR34184:SF4">
    <property type="entry name" value="UPF0718 PROTEIN YCGR"/>
    <property type="match status" value="1"/>
</dbReference>